<name>X0VNL4_9ZZZZ</name>
<reference evidence="1" key="1">
    <citation type="journal article" date="2014" name="Front. Microbiol.">
        <title>High frequency of phylogenetically diverse reductive dehalogenase-homologous genes in deep subseafloor sedimentary metagenomes.</title>
        <authorList>
            <person name="Kawai M."/>
            <person name="Futagami T."/>
            <person name="Toyoda A."/>
            <person name="Takaki Y."/>
            <person name="Nishi S."/>
            <person name="Hori S."/>
            <person name="Arai W."/>
            <person name="Tsubouchi T."/>
            <person name="Morono Y."/>
            <person name="Uchiyama I."/>
            <person name="Ito T."/>
            <person name="Fujiyama A."/>
            <person name="Inagaki F."/>
            <person name="Takami H."/>
        </authorList>
    </citation>
    <scope>NUCLEOTIDE SEQUENCE</scope>
    <source>
        <strain evidence="1">Expedition CK06-06</strain>
    </source>
</reference>
<comment type="caution">
    <text evidence="1">The sequence shown here is derived from an EMBL/GenBank/DDBJ whole genome shotgun (WGS) entry which is preliminary data.</text>
</comment>
<dbReference type="EMBL" id="BARS01035554">
    <property type="protein sequence ID" value="GAG19855.1"/>
    <property type="molecule type" value="Genomic_DNA"/>
</dbReference>
<gene>
    <name evidence="1" type="ORF">S01H1_54767</name>
</gene>
<accession>X0VNL4</accession>
<dbReference type="AlphaFoldDB" id="X0VNL4"/>
<organism evidence="1">
    <name type="scientific">marine sediment metagenome</name>
    <dbReference type="NCBI Taxonomy" id="412755"/>
    <lineage>
        <taxon>unclassified sequences</taxon>
        <taxon>metagenomes</taxon>
        <taxon>ecological metagenomes</taxon>
    </lineage>
</organism>
<feature type="non-terminal residue" evidence="1">
    <location>
        <position position="67"/>
    </location>
</feature>
<evidence type="ECO:0000313" key="1">
    <source>
        <dbReference type="EMBL" id="GAG19855.1"/>
    </source>
</evidence>
<proteinExistence type="predicted"/>
<sequence>METSQDKQRIDIQINLKTSFFFCNAAKGFTSFKLYADDLFGKSRNNTFSLDEAYLDFYTDNADIRLG</sequence>
<protein>
    <submittedName>
        <fullName evidence="1">Uncharacterized protein</fullName>
    </submittedName>
</protein>